<reference evidence="1 2" key="2">
    <citation type="journal article" date="2019" name="G3 (Bethesda)">
        <title>Hybrid Assembly of the Genome of the Entomopathogenic Nematode Steinernema carpocapsae Identifies the X-Chromosome.</title>
        <authorList>
            <person name="Serra L."/>
            <person name="Macchietto M."/>
            <person name="Macias-Munoz A."/>
            <person name="McGill C.J."/>
            <person name="Rodriguez I.M."/>
            <person name="Rodriguez B."/>
            <person name="Murad R."/>
            <person name="Mortazavi A."/>
        </authorList>
    </citation>
    <scope>NUCLEOTIDE SEQUENCE [LARGE SCALE GENOMIC DNA]</scope>
    <source>
        <strain evidence="1 2">ALL</strain>
    </source>
</reference>
<sequence>MDAESQIEFSRRSSSTEMACAINHSRRHDVTRHNRLGVQYQIDEVGVARLIFEEDGSGFMGMLLNNNGESISVRGVVMSHADPFDPASASTSRMAIFVVDGEAGNQFKIDDVEISAEMPHNPENRPGVRAKVSIKNGNIAFATKEVLIGNRADVEIQTYLDPRLAQSKRPVYVGPMRIKMKASEKTSPGSRRESVCDSCSTQILEVSDDFLA</sequence>
<gene>
    <name evidence="1" type="ORF">L596_027919</name>
</gene>
<dbReference type="EMBL" id="AZBU02000011">
    <property type="protein sequence ID" value="TKR60716.1"/>
    <property type="molecule type" value="Genomic_DNA"/>
</dbReference>
<name>A0A4U5LWX6_STECR</name>
<proteinExistence type="predicted"/>
<accession>A0A4U5LWX6</accession>
<keyword evidence="2" id="KW-1185">Reference proteome</keyword>
<dbReference type="OrthoDB" id="5776386at2759"/>
<evidence type="ECO:0000313" key="1">
    <source>
        <dbReference type="EMBL" id="TKR60716.1"/>
    </source>
</evidence>
<comment type="caution">
    <text evidence="1">The sequence shown here is derived from an EMBL/GenBank/DDBJ whole genome shotgun (WGS) entry which is preliminary data.</text>
</comment>
<reference evidence="1 2" key="1">
    <citation type="journal article" date="2015" name="Genome Biol.">
        <title>Comparative genomics of Steinernema reveals deeply conserved gene regulatory networks.</title>
        <authorList>
            <person name="Dillman A.R."/>
            <person name="Macchietto M."/>
            <person name="Porter C.F."/>
            <person name="Rogers A."/>
            <person name="Williams B."/>
            <person name="Antoshechkin I."/>
            <person name="Lee M.M."/>
            <person name="Goodwin Z."/>
            <person name="Lu X."/>
            <person name="Lewis E.E."/>
            <person name="Goodrich-Blair H."/>
            <person name="Stock S.P."/>
            <person name="Adams B.J."/>
            <person name="Sternberg P.W."/>
            <person name="Mortazavi A."/>
        </authorList>
    </citation>
    <scope>NUCLEOTIDE SEQUENCE [LARGE SCALE GENOMIC DNA]</scope>
    <source>
        <strain evidence="1 2">ALL</strain>
    </source>
</reference>
<dbReference type="AlphaFoldDB" id="A0A4U5LWX6"/>
<dbReference type="Proteomes" id="UP000298663">
    <property type="component" value="Unassembled WGS sequence"/>
</dbReference>
<evidence type="ECO:0000313" key="2">
    <source>
        <dbReference type="Proteomes" id="UP000298663"/>
    </source>
</evidence>
<organism evidence="1 2">
    <name type="scientific">Steinernema carpocapsae</name>
    <name type="common">Entomopathogenic nematode</name>
    <dbReference type="NCBI Taxonomy" id="34508"/>
    <lineage>
        <taxon>Eukaryota</taxon>
        <taxon>Metazoa</taxon>
        <taxon>Ecdysozoa</taxon>
        <taxon>Nematoda</taxon>
        <taxon>Chromadorea</taxon>
        <taxon>Rhabditida</taxon>
        <taxon>Tylenchina</taxon>
        <taxon>Panagrolaimomorpha</taxon>
        <taxon>Strongyloidoidea</taxon>
        <taxon>Steinernematidae</taxon>
        <taxon>Steinernema</taxon>
    </lineage>
</organism>
<protein>
    <submittedName>
        <fullName evidence="1">Uncharacterized protein</fullName>
    </submittedName>
</protein>